<evidence type="ECO:0000313" key="3">
    <source>
        <dbReference type="Proteomes" id="UP000186720"/>
    </source>
</evidence>
<sequence>MRFTEKPGVIIACLDSITISTIINTFTIIGYFTYLSLMIDSHFYSIFYWLQE</sequence>
<dbReference type="AlphaFoldDB" id="A0A1Q5ZRW1"/>
<evidence type="ECO:0000256" key="1">
    <source>
        <dbReference type="SAM" id="Phobius"/>
    </source>
</evidence>
<reference evidence="2 3" key="1">
    <citation type="submission" date="2016-11" db="EMBL/GenBank/DDBJ databases">
        <title>Whole Genome Sequencing of Mucilaginibacter polytrichastri RG4-7(T) isolated from the moss sample.</title>
        <authorList>
            <person name="Li Y."/>
        </authorList>
    </citation>
    <scope>NUCLEOTIDE SEQUENCE [LARGE SCALE GENOMIC DNA]</scope>
    <source>
        <strain evidence="2 3">RG4-7</strain>
    </source>
</reference>
<protein>
    <submittedName>
        <fullName evidence="2">Uncharacterized protein</fullName>
    </submittedName>
</protein>
<keyword evidence="1" id="KW-0812">Transmembrane</keyword>
<keyword evidence="1" id="KW-1133">Transmembrane helix</keyword>
<keyword evidence="3" id="KW-1185">Reference proteome</keyword>
<proteinExistence type="predicted"/>
<organism evidence="2 3">
    <name type="scientific">Mucilaginibacter polytrichastri</name>
    <dbReference type="NCBI Taxonomy" id="1302689"/>
    <lineage>
        <taxon>Bacteria</taxon>
        <taxon>Pseudomonadati</taxon>
        <taxon>Bacteroidota</taxon>
        <taxon>Sphingobacteriia</taxon>
        <taxon>Sphingobacteriales</taxon>
        <taxon>Sphingobacteriaceae</taxon>
        <taxon>Mucilaginibacter</taxon>
    </lineage>
</organism>
<comment type="caution">
    <text evidence="2">The sequence shown here is derived from an EMBL/GenBank/DDBJ whole genome shotgun (WGS) entry which is preliminary data.</text>
</comment>
<name>A0A1Q5ZRW1_9SPHI</name>
<dbReference type="Proteomes" id="UP000186720">
    <property type="component" value="Unassembled WGS sequence"/>
</dbReference>
<gene>
    <name evidence="2" type="ORF">RG47T_5202</name>
</gene>
<keyword evidence="1" id="KW-0472">Membrane</keyword>
<evidence type="ECO:0000313" key="2">
    <source>
        <dbReference type="EMBL" id="OKS84512.1"/>
    </source>
</evidence>
<dbReference type="EMBL" id="MPPL01000002">
    <property type="protein sequence ID" value="OKS84512.1"/>
    <property type="molecule type" value="Genomic_DNA"/>
</dbReference>
<feature type="transmembrane region" description="Helical" evidence="1">
    <location>
        <begin position="12"/>
        <end position="34"/>
    </location>
</feature>
<dbReference type="STRING" id="1302689.RG47T_5202"/>
<accession>A0A1Q5ZRW1</accession>